<evidence type="ECO:0000256" key="5">
    <source>
        <dbReference type="ARBA" id="ARBA00022827"/>
    </source>
</evidence>
<dbReference type="InterPro" id="IPR039650">
    <property type="entry name" value="HdrA-like"/>
</dbReference>
<evidence type="ECO:0000313" key="10">
    <source>
        <dbReference type="EMBL" id="MQL50862.1"/>
    </source>
</evidence>
<dbReference type="GO" id="GO:0016491">
    <property type="term" value="F:oxidoreductase activity"/>
    <property type="evidence" value="ECO:0007669"/>
    <property type="project" value="UniProtKB-KW"/>
</dbReference>
<keyword evidence="3" id="KW-0004">4Fe-4S</keyword>
<comment type="cofactor">
    <cofactor evidence="1">
        <name>FAD</name>
        <dbReference type="ChEBI" id="CHEBI:57692"/>
    </cofactor>
</comment>
<feature type="domain" description="4Fe-4S ferredoxin-type" evidence="9">
    <location>
        <begin position="913"/>
        <end position="941"/>
    </location>
</feature>
<comment type="similarity">
    <text evidence="2">Belongs to the HdrA family.</text>
</comment>
<evidence type="ECO:0000256" key="2">
    <source>
        <dbReference type="ARBA" id="ARBA00006561"/>
    </source>
</evidence>
<dbReference type="SUPFAM" id="SSF54862">
    <property type="entry name" value="4Fe-4S ferredoxins"/>
    <property type="match status" value="1"/>
</dbReference>
<protein>
    <submittedName>
        <fullName evidence="10">FAD-dependent oxidoreductase</fullName>
    </submittedName>
</protein>
<keyword evidence="5" id="KW-0285">Flavoprotein</keyword>
<evidence type="ECO:0000256" key="1">
    <source>
        <dbReference type="ARBA" id="ARBA00001974"/>
    </source>
</evidence>
<evidence type="ECO:0000256" key="7">
    <source>
        <dbReference type="ARBA" id="ARBA00023004"/>
    </source>
</evidence>
<dbReference type="Proteomes" id="UP000441717">
    <property type="component" value="Unassembled WGS sequence"/>
</dbReference>
<feature type="domain" description="4Fe-4S ferredoxin-type" evidence="9">
    <location>
        <begin position="942"/>
        <end position="971"/>
    </location>
</feature>
<organism evidence="10 11">
    <name type="scientific">Desulfofundulus thermobenzoicus</name>
    <dbReference type="NCBI Taxonomy" id="29376"/>
    <lineage>
        <taxon>Bacteria</taxon>
        <taxon>Bacillati</taxon>
        <taxon>Bacillota</taxon>
        <taxon>Clostridia</taxon>
        <taxon>Eubacteriales</taxon>
        <taxon>Peptococcaceae</taxon>
        <taxon>Desulfofundulus</taxon>
    </lineage>
</organism>
<dbReference type="Gene3D" id="3.30.70.3270">
    <property type="match status" value="1"/>
</dbReference>
<dbReference type="EMBL" id="WHYR01000002">
    <property type="protein sequence ID" value="MQL50862.1"/>
    <property type="molecule type" value="Genomic_DNA"/>
</dbReference>
<name>A0A6N7ILK7_9FIRM</name>
<keyword evidence="8" id="KW-0411">Iron-sulfur</keyword>
<reference evidence="10 11" key="1">
    <citation type="submission" date="2019-10" db="EMBL/GenBank/DDBJ databases">
        <title>Comparative genomics of sulfur disproportionating microorganisms.</title>
        <authorList>
            <person name="Ward L.M."/>
            <person name="Bertran E."/>
            <person name="Johnston D."/>
        </authorList>
    </citation>
    <scope>NUCLEOTIDE SEQUENCE [LARGE SCALE GENOMIC DNA]</scope>
    <source>
        <strain evidence="10 11">DSM 14055</strain>
    </source>
</reference>
<dbReference type="InterPro" id="IPR017900">
    <property type="entry name" value="4Fe4S_Fe_S_CS"/>
</dbReference>
<dbReference type="Gene3D" id="3.50.50.60">
    <property type="entry name" value="FAD/NAD(P)-binding domain"/>
    <property type="match status" value="1"/>
</dbReference>
<dbReference type="Pfam" id="PF13450">
    <property type="entry name" value="NAD_binding_8"/>
    <property type="match status" value="1"/>
</dbReference>
<dbReference type="PROSITE" id="PS00198">
    <property type="entry name" value="4FE4S_FER_1"/>
    <property type="match status" value="2"/>
</dbReference>
<dbReference type="PROSITE" id="PS51379">
    <property type="entry name" value="4FE4S_FER_2"/>
    <property type="match status" value="4"/>
</dbReference>
<dbReference type="InterPro" id="IPR017896">
    <property type="entry name" value="4Fe4S_Fe-S-bd"/>
</dbReference>
<feature type="domain" description="4Fe-4S ferredoxin-type" evidence="9">
    <location>
        <begin position="89"/>
        <end position="120"/>
    </location>
</feature>
<dbReference type="AlphaFoldDB" id="A0A6N7ILK7"/>
<accession>A0A6N7ILK7</accession>
<dbReference type="PANTHER" id="PTHR43498:SF1">
    <property type="entry name" value="COB--COM HETERODISULFIDE REDUCTASE IRON-SULFUR SUBUNIT A"/>
    <property type="match status" value="1"/>
</dbReference>
<evidence type="ECO:0000259" key="9">
    <source>
        <dbReference type="PROSITE" id="PS51379"/>
    </source>
</evidence>
<dbReference type="SUPFAM" id="SSF51905">
    <property type="entry name" value="FAD/NAD(P)-binding domain"/>
    <property type="match status" value="1"/>
</dbReference>
<dbReference type="InterPro" id="IPR036188">
    <property type="entry name" value="FAD/NAD-bd_sf"/>
</dbReference>
<sequence>MVGGGVAGIQASLDLAEMGYHVYLAEESPAIGGTMPMLGRTFPTNDCSMCILSPKLVECGRHPGITVFTCADVLDVQGEPGDFQVRVKLRPRGVDDALCKGCGDCAVECPVHVDDRFNQELNGRRAIYKPYPQAFPNSYTVDRENCINCQTCVETCGAGAVTLEAVDEEVELPVGAVILSPGARLIDPARLESYRYAQLYPGVLTALEFERLISSTGPYQGRLIRPSDEKEIRKMAWIQCAGSRDDSLNRNLCSAVCCMYAIKQAMVVMESSSHPVELTVFYQDMRAYGKGFERYYRRARDMGIRFVRSRPSEIKQAGDGSNDMRVRYLNGNGTVVQEQFDLVVLSLGLQAPPFPLARRLGLALNDLGFCEPGFYSGVETSRGGVFVAGTFAGPRDIPDTVTQASAAAGAAAALLGPASRTGEEVVEERDVRGEEPRIGVFVCRCGGNISRVVDVGRVAKGAGGLPHVIHSTVFSYSCAQDSLAAMEKAIAAYRLNRVVVAACSPRTHRPLFQNLLQRSGLNRYLFEMANIREHCSWAHMAEPERATAKSMDLVRMAVEKVARLEPLTEIEVTVEPAALVVGGGIAGMTCALDLAQQGFPVHLVEKAESLGGNGRRLYYGLKGEDVRDLLEDLVNRVTAHPGITVHRGCRIEEVDGCVGNFHTRLSTGVVVKHGVVVLATGAGENKQEGFLYGRDHRVLTIMELEEKMACGDLPLDMVRNLVFIQCAGTRNDRSPYCSRVCCGTAIRLILRLVNEHPRLNIFVFYRDMMTYGFLEQYYREARDRGVVFIRYDDPDGPVVESMDEQGLAVTATGGVPGTKVSVRADLVALATGIIPGEDNHTLSRLFKVPLNEDGFFLEAHLKLRPVDFPAAGVFVCGMAHGPKNVEESVTQARAAAARAATVLSRKKLRSGAAVARVDPEKCAACLTCVRLCAFSVPKIVDHVAVIEPVLCRGCGVCAGECPNKAIQLLGYRDEFFTGMVKGGLL</sequence>
<comment type="caution">
    <text evidence="10">The sequence shown here is derived from an EMBL/GenBank/DDBJ whole genome shotgun (WGS) entry which is preliminary data.</text>
</comment>
<dbReference type="PANTHER" id="PTHR43498">
    <property type="entry name" value="FERREDOXIN:COB-COM HETERODISULFIDE REDUCTASE SUBUNIT A"/>
    <property type="match status" value="1"/>
</dbReference>
<proteinExistence type="inferred from homology"/>
<evidence type="ECO:0000256" key="4">
    <source>
        <dbReference type="ARBA" id="ARBA00022723"/>
    </source>
</evidence>
<evidence type="ECO:0000313" key="11">
    <source>
        <dbReference type="Proteomes" id="UP000441717"/>
    </source>
</evidence>
<dbReference type="Gene3D" id="3.30.70.20">
    <property type="match status" value="1"/>
</dbReference>
<dbReference type="Gene3D" id="3.40.50.720">
    <property type="entry name" value="NAD(P)-binding Rossmann-like Domain"/>
    <property type="match status" value="1"/>
</dbReference>
<keyword evidence="4" id="KW-0479">Metal-binding</keyword>
<dbReference type="Pfam" id="PF12838">
    <property type="entry name" value="Fer4_7"/>
    <property type="match status" value="1"/>
</dbReference>
<keyword evidence="11" id="KW-1185">Reference proteome</keyword>
<gene>
    <name evidence="10" type="ORF">GFC01_00935</name>
</gene>
<keyword evidence="7" id="KW-0408">Iron</keyword>
<evidence type="ECO:0000256" key="6">
    <source>
        <dbReference type="ARBA" id="ARBA00023002"/>
    </source>
</evidence>
<evidence type="ECO:0000256" key="3">
    <source>
        <dbReference type="ARBA" id="ARBA00022485"/>
    </source>
</evidence>
<feature type="domain" description="4Fe-4S ferredoxin-type" evidence="9">
    <location>
        <begin position="137"/>
        <end position="166"/>
    </location>
</feature>
<evidence type="ECO:0000256" key="8">
    <source>
        <dbReference type="ARBA" id="ARBA00023014"/>
    </source>
</evidence>
<keyword evidence="6" id="KW-0560">Oxidoreductase</keyword>
<dbReference type="GO" id="GO:0051539">
    <property type="term" value="F:4 iron, 4 sulfur cluster binding"/>
    <property type="evidence" value="ECO:0007669"/>
    <property type="project" value="UniProtKB-KW"/>
</dbReference>
<keyword evidence="5" id="KW-0274">FAD</keyword>
<dbReference type="SUPFAM" id="SSF51971">
    <property type="entry name" value="Nucleotide-binding domain"/>
    <property type="match status" value="1"/>
</dbReference>
<dbReference type="GO" id="GO:0046872">
    <property type="term" value="F:metal ion binding"/>
    <property type="evidence" value="ECO:0007669"/>
    <property type="project" value="UniProtKB-KW"/>
</dbReference>